<keyword evidence="1" id="KW-0732">Signal</keyword>
<feature type="chain" id="PRO_5025536453" evidence="1">
    <location>
        <begin position="20"/>
        <end position="418"/>
    </location>
</feature>
<name>A0A6A7BPK9_9PLEO</name>
<dbReference type="Proteomes" id="UP000799423">
    <property type="component" value="Unassembled WGS sequence"/>
</dbReference>
<dbReference type="Gene3D" id="2.170.270.10">
    <property type="entry name" value="SET domain"/>
    <property type="match status" value="1"/>
</dbReference>
<dbReference type="InterPro" id="IPR046341">
    <property type="entry name" value="SET_dom_sf"/>
</dbReference>
<evidence type="ECO:0000256" key="1">
    <source>
        <dbReference type="SAM" id="SignalP"/>
    </source>
</evidence>
<gene>
    <name evidence="3" type="ORF">T440DRAFT_550788</name>
</gene>
<dbReference type="SUPFAM" id="SSF82199">
    <property type="entry name" value="SET domain"/>
    <property type="match status" value="1"/>
</dbReference>
<dbReference type="AlphaFoldDB" id="A0A6A7BPK9"/>
<dbReference type="InterPro" id="IPR053185">
    <property type="entry name" value="SET_domain_protein"/>
</dbReference>
<dbReference type="InterPro" id="IPR001214">
    <property type="entry name" value="SET_dom"/>
</dbReference>
<evidence type="ECO:0000313" key="3">
    <source>
        <dbReference type="EMBL" id="KAF2856439.1"/>
    </source>
</evidence>
<evidence type="ECO:0000313" key="4">
    <source>
        <dbReference type="Proteomes" id="UP000799423"/>
    </source>
</evidence>
<evidence type="ECO:0000259" key="2">
    <source>
        <dbReference type="PROSITE" id="PS50280"/>
    </source>
</evidence>
<sequence>MRTHPAFLAALTYTTLAFSQLTLHHQCWHETAFLTVNLQSLPGSQHELASPIHPTDHHTSPPWSFPTICTPTLPSLNSPLCIYTSTTFASGRGISIFTTPSLANHFASLPVFHNPSILSSQNINTNTGNWRTEALPGKGMGMLASRPLSFGDKITVYTPAFLAVLEGDLSTMEREKYWRIAISQLPAPIREEFLGLATVYGDERVRVQDIVKANTFQLDVEGVNHLAVWPETSRLNHDCGPNAQYVLDPKTLTHTVHATRPIASGEEISISYTSPFDNTADRQAHLSSFGFTCSCRRCSSPSSSDDILAQISAVQANLNTYPPSPSSPTSPALIQQLLDLHVSEGLEGFMDIAYGFAALTYSSFGDADRAREYVEKAKRAVEMKDGVWSVNWGVWEGMLDEGRGGVRGHWSWGVRTRG</sequence>
<proteinExistence type="predicted"/>
<feature type="signal peptide" evidence="1">
    <location>
        <begin position="1"/>
        <end position="19"/>
    </location>
</feature>
<protein>
    <submittedName>
        <fullName evidence="3">SET domain-containing protein</fullName>
    </submittedName>
</protein>
<dbReference type="OrthoDB" id="265717at2759"/>
<dbReference type="PANTHER" id="PTHR47332">
    <property type="entry name" value="SET DOMAIN-CONTAINING PROTEIN 5"/>
    <property type="match status" value="1"/>
</dbReference>
<dbReference type="PROSITE" id="PS50280">
    <property type="entry name" value="SET"/>
    <property type="match status" value="1"/>
</dbReference>
<reference evidence="3" key="1">
    <citation type="submission" date="2020-01" db="EMBL/GenBank/DDBJ databases">
        <authorList>
            <consortium name="DOE Joint Genome Institute"/>
            <person name="Haridas S."/>
            <person name="Albert R."/>
            <person name="Binder M."/>
            <person name="Bloem J."/>
            <person name="Labutti K."/>
            <person name="Salamov A."/>
            <person name="Andreopoulos B."/>
            <person name="Baker S.E."/>
            <person name="Barry K."/>
            <person name="Bills G."/>
            <person name="Bluhm B.H."/>
            <person name="Cannon C."/>
            <person name="Castanera R."/>
            <person name="Culley D.E."/>
            <person name="Daum C."/>
            <person name="Ezra D."/>
            <person name="Gonzalez J.B."/>
            <person name="Henrissat B."/>
            <person name="Kuo A."/>
            <person name="Liang C."/>
            <person name="Lipzen A."/>
            <person name="Lutzoni F."/>
            <person name="Magnuson J."/>
            <person name="Mondo S."/>
            <person name="Nolan M."/>
            <person name="Ohm R."/>
            <person name="Pangilinan J."/>
            <person name="Park H.-J."/>
            <person name="Ramirez L."/>
            <person name="Alfaro M."/>
            <person name="Sun H."/>
            <person name="Tritt A."/>
            <person name="Yoshinaga Y."/>
            <person name="Zwiers L.-H."/>
            <person name="Turgeon B.G."/>
            <person name="Goodwin S.B."/>
            <person name="Spatafora J.W."/>
            <person name="Crous P.W."/>
            <person name="Grigoriev I.V."/>
        </authorList>
    </citation>
    <scope>NUCLEOTIDE SEQUENCE</scope>
    <source>
        <strain evidence="3">IPT5</strain>
    </source>
</reference>
<dbReference type="Pfam" id="PF00856">
    <property type="entry name" value="SET"/>
    <property type="match status" value="1"/>
</dbReference>
<keyword evidence="4" id="KW-1185">Reference proteome</keyword>
<feature type="domain" description="SET" evidence="2">
    <location>
        <begin position="78"/>
        <end position="273"/>
    </location>
</feature>
<dbReference type="EMBL" id="MU006289">
    <property type="protein sequence ID" value="KAF2856439.1"/>
    <property type="molecule type" value="Genomic_DNA"/>
</dbReference>
<dbReference type="CDD" id="cd20071">
    <property type="entry name" value="SET_SMYD"/>
    <property type="match status" value="1"/>
</dbReference>
<dbReference type="PANTHER" id="PTHR47332:SF6">
    <property type="entry name" value="SET DOMAIN-CONTAINING PROTEIN"/>
    <property type="match status" value="1"/>
</dbReference>
<organism evidence="3 4">
    <name type="scientific">Plenodomus tracheiphilus IPT5</name>
    <dbReference type="NCBI Taxonomy" id="1408161"/>
    <lineage>
        <taxon>Eukaryota</taxon>
        <taxon>Fungi</taxon>
        <taxon>Dikarya</taxon>
        <taxon>Ascomycota</taxon>
        <taxon>Pezizomycotina</taxon>
        <taxon>Dothideomycetes</taxon>
        <taxon>Pleosporomycetidae</taxon>
        <taxon>Pleosporales</taxon>
        <taxon>Pleosporineae</taxon>
        <taxon>Leptosphaeriaceae</taxon>
        <taxon>Plenodomus</taxon>
    </lineage>
</organism>
<accession>A0A6A7BPK9</accession>